<dbReference type="Proteomes" id="UP001273531">
    <property type="component" value="Unassembled WGS sequence"/>
</dbReference>
<keyword evidence="3" id="KW-0479">Metal-binding</keyword>
<evidence type="ECO:0000256" key="4">
    <source>
        <dbReference type="ARBA" id="ARBA00023002"/>
    </source>
</evidence>
<evidence type="ECO:0000256" key="5">
    <source>
        <dbReference type="ARBA" id="ARBA00023004"/>
    </source>
</evidence>
<dbReference type="PROSITE" id="PS51404">
    <property type="entry name" value="DYP_PEROXIDASE"/>
    <property type="match status" value="1"/>
</dbReference>
<dbReference type="InterPro" id="IPR048328">
    <property type="entry name" value="Dyp_perox_C"/>
</dbReference>
<keyword evidence="8" id="KW-1185">Reference proteome</keyword>
<dbReference type="PANTHER" id="PTHR30521">
    <property type="entry name" value="DEFERROCHELATASE/PEROXIDASE"/>
    <property type="match status" value="1"/>
</dbReference>
<keyword evidence="2 7" id="KW-0575">Peroxidase</keyword>
<reference evidence="7 8" key="1">
    <citation type="submission" date="2023-10" db="EMBL/GenBank/DDBJ databases">
        <title>Sphingomonas sp. HF-S4 16S ribosomal RNA gene Genome sequencing and assembly.</title>
        <authorList>
            <person name="Lee H."/>
        </authorList>
    </citation>
    <scope>NUCLEOTIDE SEQUENCE [LARGE SCALE GENOMIC DNA]</scope>
    <source>
        <strain evidence="7 8">HF-S4</strain>
    </source>
</reference>
<proteinExistence type="predicted"/>
<name>A0ABU3Y982_9SPHN</name>
<evidence type="ECO:0000313" key="8">
    <source>
        <dbReference type="Proteomes" id="UP001273531"/>
    </source>
</evidence>
<dbReference type="RefSeq" id="WP_317227047.1">
    <property type="nucleotide sequence ID" value="NZ_JAWJEJ010000001.1"/>
</dbReference>
<dbReference type="InterPro" id="IPR036396">
    <property type="entry name" value="Cyt_P450_sf"/>
</dbReference>
<dbReference type="InterPro" id="IPR006314">
    <property type="entry name" value="Dyp_peroxidase"/>
</dbReference>
<dbReference type="SUPFAM" id="SSF48264">
    <property type="entry name" value="Cytochrome P450"/>
    <property type="match status" value="1"/>
</dbReference>
<evidence type="ECO:0000256" key="1">
    <source>
        <dbReference type="ARBA" id="ARBA00001970"/>
    </source>
</evidence>
<sequence>MATKQPVRSLSIGPTSDLVVAAPWRPGLIQADESMTPGARLARTFQAIFAIRQRAREALTEPAFADPIERLEQIHSFRLSAEEDEMRLSVTFDFGWESYMRALWKEAGPFLDLLCCHCADYKLARDTPLHEWQQWIRDNQRASHYFYSATPLTVCDLAGLSQAERAGREQVDAAAADRLLTGFCSRSATELSREVRLRAPAAAVDQAIRVILAMYRLTRYWTTDVTQAGLGEDAKTLIRATRGMIEGHFVDPGSFPPPLEAAYAAELSWYRQRVDAVPPEHTADAHDPANIQRGVAEGFDQETITHGAAIFLAVAEPVAARAALATLIPTGQTAMPEHGIFRNVAFTFRGLERLEIPAGSLAQAPAAFREGAAARAAAAGDLREFHPSKWRSLRRNWGSDPEARVALDQVDLFVQLRVSSNGPADIHDPGHPLAAEIGRLAGLAGLELLAVEALAPAVPGGGVDHLGFEDGLSQPLLDGPETKPWSDAVAPGALLVGRGEVTLDEFWRDGSFLAVRRMPIDRARFDALIAGDTCPALHDPDLLAAKLMGRRADGQPLAANYGANNFVYDGDECGAVCPLDSHVRRANPRRGNVPRIMRRGMSFGPPRDSAESGERGAFFMAYCADLAEQYERVLGWVNGGNSTRVGSYLADPLAGAPTGAGGRTYRFLHGGTVHRVQLPDPQRGVIGLSWSLYLFAPSLGAIQGIATPIVAQRQSPASDERTAAGRKLLARLQGASAEVWERVISEADARAPLFAAIQADRGGILQTPLGYFVASHARILEILRDDGARFSNAGAGARMRETIGLFHLGMDPSGPDYHGEAGTANKALASVTSEMAFDAAREATKQILGKIFQLRSAPVVAVDLIKDLIEPLLGMLAKSWFDVPDGTQVELGPQDWRMPPARKPRFPGDFWNPSRYAFNPFPTPETERLAVIQGKASVAAVAEHIGTVGRGSLTGSVSSRIAADKTAYPTDADLARVLVGSMIGAVPTVAGNALRIVSDMLKDGSFDPVQRQWRTTSDQGHASALALLRPATDKIFLKTPIPELLWRTAAADGVMLGEIPLRKGDRIVFSLEAASRERNANGAVDRDIPFGRASEGRSTAHGCPAHAMADGIILGLVAGMAESGNFTSQPAAMAELRPFP</sequence>
<dbReference type="GO" id="GO:0004601">
    <property type="term" value="F:peroxidase activity"/>
    <property type="evidence" value="ECO:0007669"/>
    <property type="project" value="UniProtKB-KW"/>
</dbReference>
<evidence type="ECO:0000313" key="7">
    <source>
        <dbReference type="EMBL" id="MDV3457924.1"/>
    </source>
</evidence>
<dbReference type="Gene3D" id="1.10.630.10">
    <property type="entry name" value="Cytochrome P450"/>
    <property type="match status" value="1"/>
</dbReference>
<dbReference type="EMBL" id="JAWJEJ010000001">
    <property type="protein sequence ID" value="MDV3457924.1"/>
    <property type="molecule type" value="Genomic_DNA"/>
</dbReference>
<keyword evidence="5" id="KW-0408">Iron</keyword>
<evidence type="ECO:0000256" key="3">
    <source>
        <dbReference type="ARBA" id="ARBA00022723"/>
    </source>
</evidence>
<dbReference type="InterPro" id="IPR011008">
    <property type="entry name" value="Dimeric_a/b-barrel"/>
</dbReference>
<comment type="caution">
    <text evidence="7">The sequence shown here is derived from an EMBL/GenBank/DDBJ whole genome shotgun (WGS) entry which is preliminary data.</text>
</comment>
<keyword evidence="4" id="KW-0560">Oxidoreductase</keyword>
<protein>
    <submittedName>
        <fullName evidence="7">Dyp-type peroxidase</fullName>
    </submittedName>
</protein>
<accession>A0ABU3Y982</accession>
<evidence type="ECO:0000256" key="2">
    <source>
        <dbReference type="ARBA" id="ARBA00022559"/>
    </source>
</evidence>
<dbReference type="PANTHER" id="PTHR30521:SF5">
    <property type="entry name" value="BLR4509 PROTEIN"/>
    <property type="match status" value="1"/>
</dbReference>
<organism evidence="7 8">
    <name type="scientific">Sphingomonas agrestis</name>
    <dbReference type="NCBI Taxonomy" id="3080540"/>
    <lineage>
        <taxon>Bacteria</taxon>
        <taxon>Pseudomonadati</taxon>
        <taxon>Pseudomonadota</taxon>
        <taxon>Alphaproteobacteria</taxon>
        <taxon>Sphingomonadales</taxon>
        <taxon>Sphingomonadaceae</taxon>
        <taxon>Sphingomonas</taxon>
    </lineage>
</organism>
<evidence type="ECO:0000259" key="6">
    <source>
        <dbReference type="Pfam" id="PF20628"/>
    </source>
</evidence>
<gene>
    <name evidence="7" type="ORF">RZN05_13090</name>
</gene>
<comment type="cofactor">
    <cofactor evidence="1">
        <name>heme b</name>
        <dbReference type="ChEBI" id="CHEBI:60344"/>
    </cofactor>
</comment>
<feature type="domain" description="Dyp-type peroxidase C-terminal" evidence="6">
    <location>
        <begin position="547"/>
        <end position="635"/>
    </location>
</feature>
<dbReference type="Pfam" id="PF20628">
    <property type="entry name" value="Dyp_perox_C"/>
    <property type="match status" value="1"/>
</dbReference>
<dbReference type="SUPFAM" id="SSF54909">
    <property type="entry name" value="Dimeric alpha+beta barrel"/>
    <property type="match status" value="1"/>
</dbReference>